<keyword evidence="6 12" id="KW-0326">Glycosidase</keyword>
<evidence type="ECO:0000313" key="16">
    <source>
        <dbReference type="Proteomes" id="UP001211907"/>
    </source>
</evidence>
<keyword evidence="1 12" id="KW-0732">Signal</keyword>
<keyword evidence="3 12" id="KW-0136">Cellulose degradation</keyword>
<evidence type="ECO:0000256" key="5">
    <source>
        <dbReference type="ARBA" id="ARBA00023277"/>
    </source>
</evidence>
<dbReference type="GO" id="GO:0030245">
    <property type="term" value="P:cellulose catabolic process"/>
    <property type="evidence" value="ECO:0007669"/>
    <property type="project" value="UniProtKB-KW"/>
</dbReference>
<accession>A0AAD5TB34</accession>
<keyword evidence="2 12" id="KW-0378">Hydrolase</keyword>
<evidence type="ECO:0000256" key="11">
    <source>
        <dbReference type="PROSITE-ProRule" id="PRU10057"/>
    </source>
</evidence>
<evidence type="ECO:0000256" key="2">
    <source>
        <dbReference type="ARBA" id="ARBA00022801"/>
    </source>
</evidence>
<dbReference type="AlphaFoldDB" id="A0AAD5TB34"/>
<evidence type="ECO:0000256" key="13">
    <source>
        <dbReference type="SAM" id="MobiDB-lite"/>
    </source>
</evidence>
<comment type="similarity">
    <text evidence="12">Belongs to the glycosyl hydrolase family 6.</text>
</comment>
<comment type="caution">
    <text evidence="15">The sequence shown here is derived from an EMBL/GenBank/DDBJ whole genome shotgun (WGS) entry which is preliminary data.</text>
</comment>
<dbReference type="InterPro" id="IPR001524">
    <property type="entry name" value="Glyco_hydro_6_CS"/>
</dbReference>
<dbReference type="GO" id="GO:0005576">
    <property type="term" value="C:extracellular region"/>
    <property type="evidence" value="ECO:0007669"/>
    <property type="project" value="InterPro"/>
</dbReference>
<dbReference type="InterPro" id="IPR016288">
    <property type="entry name" value="Beta_cellobiohydrolase"/>
</dbReference>
<dbReference type="PROSITE" id="PS00655">
    <property type="entry name" value="GLYCOSYL_HYDROL_F6_1"/>
    <property type="match status" value="1"/>
</dbReference>
<dbReference type="Pfam" id="PF00734">
    <property type="entry name" value="CBM_1"/>
    <property type="match status" value="1"/>
</dbReference>
<dbReference type="SUPFAM" id="SSF51989">
    <property type="entry name" value="Glycosyl hydrolases family 6, cellulases"/>
    <property type="match status" value="1"/>
</dbReference>
<dbReference type="InterPro" id="IPR035971">
    <property type="entry name" value="CBD_sf"/>
</dbReference>
<protein>
    <recommendedName>
        <fullName evidence="12">Glucanase</fullName>
        <ecNumber evidence="12">3.2.1.-</ecNumber>
    </recommendedName>
</protein>
<keyword evidence="4" id="KW-1015">Disulfide bond</keyword>
<evidence type="ECO:0000256" key="3">
    <source>
        <dbReference type="ARBA" id="ARBA00023001"/>
    </source>
</evidence>
<dbReference type="InterPro" id="IPR000254">
    <property type="entry name" value="CBD"/>
</dbReference>
<feature type="active site" evidence="10">
    <location>
        <position position="217"/>
    </location>
</feature>
<evidence type="ECO:0000256" key="10">
    <source>
        <dbReference type="PROSITE-ProRule" id="PRU10056"/>
    </source>
</evidence>
<feature type="binding site" evidence="9">
    <location>
        <position position="462"/>
    </location>
    <ligand>
        <name>substrate</name>
    </ligand>
</feature>
<dbReference type="EC" id="3.2.1.-" evidence="12"/>
<dbReference type="PANTHER" id="PTHR34876">
    <property type="match status" value="1"/>
</dbReference>
<evidence type="ECO:0000256" key="6">
    <source>
        <dbReference type="ARBA" id="ARBA00023295"/>
    </source>
</evidence>
<dbReference type="PIRSF" id="PIRSF001100">
    <property type="entry name" value="Beta_cellobiohydrolase"/>
    <property type="match status" value="1"/>
</dbReference>
<dbReference type="Proteomes" id="UP001211907">
    <property type="component" value="Unassembled WGS sequence"/>
</dbReference>
<dbReference type="GO" id="GO:0004553">
    <property type="term" value="F:hydrolase activity, hydrolyzing O-glycosyl compounds"/>
    <property type="evidence" value="ECO:0007669"/>
    <property type="project" value="InterPro"/>
</dbReference>
<dbReference type="PANTHER" id="PTHR34876:SF4">
    <property type="entry name" value="1,4-BETA-D-GLUCAN CELLOBIOHYDROLASE C-RELATED"/>
    <property type="match status" value="1"/>
</dbReference>
<organism evidence="15 16">
    <name type="scientific">Physocladia obscura</name>
    <dbReference type="NCBI Taxonomy" id="109957"/>
    <lineage>
        <taxon>Eukaryota</taxon>
        <taxon>Fungi</taxon>
        <taxon>Fungi incertae sedis</taxon>
        <taxon>Chytridiomycota</taxon>
        <taxon>Chytridiomycota incertae sedis</taxon>
        <taxon>Chytridiomycetes</taxon>
        <taxon>Chytridiales</taxon>
        <taxon>Chytriomycetaceae</taxon>
        <taxon>Physocladia</taxon>
    </lineage>
</organism>
<feature type="region of interest" description="Disordered" evidence="13">
    <location>
        <begin position="68"/>
        <end position="113"/>
    </location>
</feature>
<name>A0AAD5TB34_9FUNG</name>
<dbReference type="PRINTS" id="PR00733">
    <property type="entry name" value="GLHYDRLASE6"/>
</dbReference>
<dbReference type="PROSITE" id="PS00562">
    <property type="entry name" value="CBM1_1"/>
    <property type="match status" value="1"/>
</dbReference>
<gene>
    <name evidence="15" type="ORF">HK100_007421</name>
</gene>
<evidence type="ECO:0000256" key="8">
    <source>
        <dbReference type="PIRSR" id="PIRSR001100-1"/>
    </source>
</evidence>
<evidence type="ECO:0000256" key="7">
    <source>
        <dbReference type="ARBA" id="ARBA00023326"/>
    </source>
</evidence>
<dbReference type="GO" id="GO:0030248">
    <property type="term" value="F:cellulose binding"/>
    <property type="evidence" value="ECO:0007669"/>
    <property type="project" value="InterPro"/>
</dbReference>
<dbReference type="Pfam" id="PF01341">
    <property type="entry name" value="Glyco_hydro_6"/>
    <property type="match status" value="1"/>
</dbReference>
<feature type="binding site" evidence="9">
    <location>
        <position position="180"/>
    </location>
    <ligand>
        <name>substrate</name>
    </ligand>
</feature>
<sequence length="516" mass="53649">MKLTAVLSAITVAAPLLVAAQNCQSIYLQCGGINWTGSTCCASGTVCTDLNPYYYQCLPGTASSTTATKTTTTTTKPTTVPTTTITATTSKPTTTTTTTTATSKPTTTTTATTTIPTTKTTTTTSAAPTTTASAGNPYTGQKLYTNSLWITHMQSSVAIDSTLSCAVGKLSTAGQSIWLDTMAAISLIAPALADAETVSGGAPIIIQFVIYDLPGRDCAALASNGELPATDAGIATYKSDYIDPIVAAFKLKASNIRLVLIIEPDSLPNILTNANLATCATSAPYYREGIEYALSQLANIPNVYMYLDIAHGGWLGWPNNLSGIVPIMQSVLTAATALNSAVASAVRGFATNVANYSPTHANGVAPVIGATLSPGTYNGVTYEEYEGNPAIDETTYVQLLTQEFAGTGLPAHFVIDTSRNGRAGIRDAWGDWCNVNGAGIGYFPQASPDSTTPSLDAYTWIKPQGDADGTSNTTAPRYDAHCGLADSLPNAPQAGQWFHAEFDMLVKNANPAIAGC</sequence>
<feature type="binding site" evidence="9">
    <location>
        <position position="178"/>
    </location>
    <ligand>
        <name>substrate</name>
    </ligand>
</feature>
<feature type="binding site" evidence="9">
    <location>
        <position position="314"/>
    </location>
    <ligand>
        <name>substrate</name>
    </ligand>
</feature>
<dbReference type="Gene3D" id="3.20.20.40">
    <property type="entry name" value="1, 4-beta cellobiohydrolase"/>
    <property type="match status" value="1"/>
</dbReference>
<feature type="binding site" evidence="9">
    <location>
        <position position="432"/>
    </location>
    <ligand>
        <name>substrate</name>
    </ligand>
</feature>
<evidence type="ECO:0000256" key="1">
    <source>
        <dbReference type="ARBA" id="ARBA00022729"/>
    </source>
</evidence>
<keyword evidence="7 12" id="KW-0624">Polysaccharide degradation</keyword>
<evidence type="ECO:0000256" key="9">
    <source>
        <dbReference type="PIRSR" id="PIRSR001100-2"/>
    </source>
</evidence>
<feature type="active site" description="Proton acceptor" evidence="8">
    <location>
        <position position="468"/>
    </location>
</feature>
<dbReference type="InterPro" id="IPR036434">
    <property type="entry name" value="Beta_cellobiohydrolase_sf"/>
</dbReference>
<feature type="active site" description="Proton donor" evidence="8 11">
    <location>
        <position position="265"/>
    </location>
</feature>
<dbReference type="SUPFAM" id="SSF57180">
    <property type="entry name" value="Cellulose-binding domain"/>
    <property type="match status" value="1"/>
</dbReference>
<keyword evidence="16" id="KW-1185">Reference proteome</keyword>
<dbReference type="EMBL" id="JADGJH010000035">
    <property type="protein sequence ID" value="KAJ3141385.1"/>
    <property type="molecule type" value="Genomic_DNA"/>
</dbReference>
<feature type="binding site" evidence="9">
    <location>
        <position position="311"/>
    </location>
    <ligand>
        <name>substrate</name>
    </ligand>
</feature>
<evidence type="ECO:0000256" key="12">
    <source>
        <dbReference type="RuleBase" id="RU361186"/>
    </source>
</evidence>
<dbReference type="SMART" id="SM00236">
    <property type="entry name" value="fCBD"/>
    <property type="match status" value="1"/>
</dbReference>
<evidence type="ECO:0000256" key="4">
    <source>
        <dbReference type="ARBA" id="ARBA00023157"/>
    </source>
</evidence>
<feature type="domain" description="CBM1" evidence="14">
    <location>
        <begin position="22"/>
        <end position="58"/>
    </location>
</feature>
<evidence type="ECO:0000313" key="15">
    <source>
        <dbReference type="EMBL" id="KAJ3141385.1"/>
    </source>
</evidence>
<keyword evidence="5 12" id="KW-0119">Carbohydrate metabolism</keyword>
<feature type="binding site" evidence="9">
    <location>
        <position position="355"/>
    </location>
    <ligand>
        <name>substrate</name>
    </ligand>
</feature>
<dbReference type="PROSITE" id="PS51164">
    <property type="entry name" value="CBM1_2"/>
    <property type="match status" value="1"/>
</dbReference>
<proteinExistence type="inferred from homology"/>
<reference evidence="15" key="1">
    <citation type="submission" date="2020-05" db="EMBL/GenBank/DDBJ databases">
        <title>Phylogenomic resolution of chytrid fungi.</title>
        <authorList>
            <person name="Stajich J.E."/>
            <person name="Amses K."/>
            <person name="Simmons R."/>
            <person name="Seto K."/>
            <person name="Myers J."/>
            <person name="Bonds A."/>
            <person name="Quandt C.A."/>
            <person name="Barry K."/>
            <person name="Liu P."/>
            <person name="Grigoriev I."/>
            <person name="Longcore J.E."/>
            <person name="James T.Y."/>
        </authorList>
    </citation>
    <scope>NUCLEOTIDE SEQUENCE</scope>
    <source>
        <strain evidence="15">JEL0513</strain>
    </source>
</reference>
<evidence type="ECO:0000259" key="14">
    <source>
        <dbReference type="PROSITE" id="PS51164"/>
    </source>
</evidence>
<feature type="chain" id="PRO_5041778675" description="Glucanase" evidence="12">
    <location>
        <begin position="21"/>
        <end position="516"/>
    </location>
</feature>
<feature type="signal peptide" evidence="12">
    <location>
        <begin position="1"/>
        <end position="20"/>
    </location>
</feature>
<dbReference type="PROSITE" id="PS00656">
    <property type="entry name" value="GLYCOSYL_HYDROL_F6_2"/>
    <property type="match status" value="1"/>
</dbReference>